<evidence type="ECO:0000259" key="2">
    <source>
        <dbReference type="PROSITE" id="PS50126"/>
    </source>
</evidence>
<feature type="region of interest" description="Disordered" evidence="1">
    <location>
        <begin position="190"/>
        <end position="368"/>
    </location>
</feature>
<dbReference type="EMBL" id="JAGRRH010000020">
    <property type="protein sequence ID" value="KAG7348487.1"/>
    <property type="molecule type" value="Genomic_DNA"/>
</dbReference>
<dbReference type="Pfam" id="PF00575">
    <property type="entry name" value="S1"/>
    <property type="match status" value="1"/>
</dbReference>
<gene>
    <name evidence="3" type="ORF">IV203_017192</name>
</gene>
<reference evidence="3" key="2">
    <citation type="submission" date="2021-04" db="EMBL/GenBank/DDBJ databases">
        <authorList>
            <person name="Podell S."/>
        </authorList>
    </citation>
    <scope>NUCLEOTIDE SEQUENCE</scope>
    <source>
        <strain evidence="3">Hildebrandi</strain>
    </source>
</reference>
<name>A0A9K3KS26_9STRA</name>
<dbReference type="OrthoDB" id="47866at2759"/>
<feature type="compositionally biased region" description="Basic residues" evidence="1">
    <location>
        <begin position="267"/>
        <end position="298"/>
    </location>
</feature>
<sequence>MSNRDDEYRQRSNDSRRQQQQHGQRYPQSHQDRAAMPPPKEGDIFEGEIVRIEAYGAFCALLGTRWQGLIHISQLYDSRVEQVEDVVSLNDRVWVKVLQVEQQQNDDDTDRHPTRLRIKLSMKDVSQDGSRQDLGRQREEKELVKTQLETNLNSMIGVAVARDPMENHRLLLKCNDNAASTVTTFRGGYTLVGDDEGEPAESEPKPASDLLTNESRDLQLKPMGRGRGATLPAWMTAPSGNGPIGEKKDFSGLQSDPESGSDESRENKKRKRKRHKKPSRNEHKHRSKRSSKKYRKRSRHDDYSDESSRSDSYDAKQQKKGRRKQSEGDRGRNNPKSKKRRRHSRRSHRSDSDNSFSTSASSRSGGAR</sequence>
<comment type="caution">
    <text evidence="3">The sequence shown here is derived from an EMBL/GenBank/DDBJ whole genome shotgun (WGS) entry which is preliminary data.</text>
</comment>
<protein>
    <submittedName>
        <fullName evidence="3">4-hydroxy-3-methylbut-2-en-1-yl diphosphate synthase</fullName>
    </submittedName>
</protein>
<proteinExistence type="predicted"/>
<dbReference type="AlphaFoldDB" id="A0A9K3KS26"/>
<evidence type="ECO:0000256" key="1">
    <source>
        <dbReference type="SAM" id="MobiDB-lite"/>
    </source>
</evidence>
<organism evidence="3 4">
    <name type="scientific">Nitzschia inconspicua</name>
    <dbReference type="NCBI Taxonomy" id="303405"/>
    <lineage>
        <taxon>Eukaryota</taxon>
        <taxon>Sar</taxon>
        <taxon>Stramenopiles</taxon>
        <taxon>Ochrophyta</taxon>
        <taxon>Bacillariophyta</taxon>
        <taxon>Bacillariophyceae</taxon>
        <taxon>Bacillariophycidae</taxon>
        <taxon>Bacillariales</taxon>
        <taxon>Bacillariaceae</taxon>
        <taxon>Nitzschia</taxon>
    </lineage>
</organism>
<dbReference type="Proteomes" id="UP000693970">
    <property type="component" value="Unassembled WGS sequence"/>
</dbReference>
<dbReference type="PROSITE" id="PS50126">
    <property type="entry name" value="S1"/>
    <property type="match status" value="1"/>
</dbReference>
<dbReference type="SMART" id="SM00316">
    <property type="entry name" value="S1"/>
    <property type="match status" value="1"/>
</dbReference>
<evidence type="ECO:0000313" key="3">
    <source>
        <dbReference type="EMBL" id="KAG7348487.1"/>
    </source>
</evidence>
<reference evidence="3" key="1">
    <citation type="journal article" date="2021" name="Sci. Rep.">
        <title>Diploid genomic architecture of Nitzschia inconspicua, an elite biomass production diatom.</title>
        <authorList>
            <person name="Oliver A."/>
            <person name="Podell S."/>
            <person name="Pinowska A."/>
            <person name="Traller J.C."/>
            <person name="Smith S.R."/>
            <person name="McClure R."/>
            <person name="Beliaev A."/>
            <person name="Bohutskyi P."/>
            <person name="Hill E.A."/>
            <person name="Rabines A."/>
            <person name="Zheng H."/>
            <person name="Allen L.Z."/>
            <person name="Kuo A."/>
            <person name="Grigoriev I.V."/>
            <person name="Allen A.E."/>
            <person name="Hazlebeck D."/>
            <person name="Allen E.E."/>
        </authorList>
    </citation>
    <scope>NUCLEOTIDE SEQUENCE</scope>
    <source>
        <strain evidence="3">Hildebrandi</strain>
    </source>
</reference>
<dbReference type="GO" id="GO:0043489">
    <property type="term" value="P:RNA stabilization"/>
    <property type="evidence" value="ECO:0007669"/>
    <property type="project" value="TreeGrafter"/>
</dbReference>
<dbReference type="PANTHER" id="PTHR15838:SF1">
    <property type="entry name" value="ZINC FINGER CCHC DOMAIN-CONTAINING PROTEIN 17"/>
    <property type="match status" value="1"/>
</dbReference>
<feature type="compositionally biased region" description="Low complexity" evidence="1">
    <location>
        <begin position="18"/>
        <end position="29"/>
    </location>
</feature>
<feature type="region of interest" description="Disordered" evidence="1">
    <location>
        <begin position="1"/>
        <end position="42"/>
    </location>
</feature>
<accession>A0A9K3KS26</accession>
<feature type="compositionally biased region" description="Basic and acidic residues" evidence="1">
    <location>
        <begin position="299"/>
        <end position="317"/>
    </location>
</feature>
<feature type="compositionally biased region" description="Basic residues" evidence="1">
    <location>
        <begin position="333"/>
        <end position="348"/>
    </location>
</feature>
<feature type="compositionally biased region" description="Low complexity" evidence="1">
    <location>
        <begin position="353"/>
        <end position="368"/>
    </location>
</feature>
<dbReference type="PANTHER" id="PTHR15838">
    <property type="entry name" value="NUCLEOLAR PROTEIN OF 40 KDA"/>
    <property type="match status" value="1"/>
</dbReference>
<dbReference type="InterPro" id="IPR003029">
    <property type="entry name" value="S1_domain"/>
</dbReference>
<evidence type="ECO:0000313" key="4">
    <source>
        <dbReference type="Proteomes" id="UP000693970"/>
    </source>
</evidence>
<keyword evidence="4" id="KW-1185">Reference proteome</keyword>
<dbReference type="GO" id="GO:0003723">
    <property type="term" value="F:RNA binding"/>
    <property type="evidence" value="ECO:0007669"/>
    <property type="project" value="TreeGrafter"/>
</dbReference>
<feature type="compositionally biased region" description="Basic and acidic residues" evidence="1">
    <location>
        <begin position="1"/>
        <end position="17"/>
    </location>
</feature>
<feature type="domain" description="S1 motif" evidence="2">
    <location>
        <begin position="42"/>
        <end position="123"/>
    </location>
</feature>